<dbReference type="Gene3D" id="3.40.50.1820">
    <property type="entry name" value="alpha/beta hydrolase"/>
    <property type="match status" value="1"/>
</dbReference>
<gene>
    <name evidence="1" type="ORF">FSARC_13591</name>
</gene>
<dbReference type="OrthoDB" id="5396420at2759"/>
<proteinExistence type="predicted"/>
<evidence type="ECO:0000313" key="2">
    <source>
        <dbReference type="Proteomes" id="UP000622797"/>
    </source>
</evidence>
<reference evidence="1" key="1">
    <citation type="journal article" date="2020" name="BMC Genomics">
        <title>Correction to: Identification and distribution of gene clusters required for synthesis of sphingolipid metabolism inhibitors in diverse species of the filamentous fungus Fusarium.</title>
        <authorList>
            <person name="Kim H.S."/>
            <person name="Lohmar J.M."/>
            <person name="Busman M."/>
            <person name="Brown D.W."/>
            <person name="Naumann T.A."/>
            <person name="Divon H.H."/>
            <person name="Lysoe E."/>
            <person name="Uhlig S."/>
            <person name="Proctor R.H."/>
        </authorList>
    </citation>
    <scope>NUCLEOTIDE SEQUENCE</scope>
    <source>
        <strain evidence="1">NRRL 20472</strain>
    </source>
</reference>
<evidence type="ECO:0008006" key="3">
    <source>
        <dbReference type="Google" id="ProtNLM"/>
    </source>
</evidence>
<keyword evidence="2" id="KW-1185">Reference proteome</keyword>
<dbReference type="AlphaFoldDB" id="A0A8H4T0K0"/>
<dbReference type="SUPFAM" id="SSF53474">
    <property type="entry name" value="alpha/beta-Hydrolases"/>
    <property type="match status" value="1"/>
</dbReference>
<comment type="caution">
    <text evidence="1">The sequence shown here is derived from an EMBL/GenBank/DDBJ whole genome shotgun (WGS) entry which is preliminary data.</text>
</comment>
<reference evidence="1" key="2">
    <citation type="submission" date="2020-05" db="EMBL/GenBank/DDBJ databases">
        <authorList>
            <person name="Kim H.-S."/>
            <person name="Proctor R.H."/>
            <person name="Brown D.W."/>
        </authorList>
    </citation>
    <scope>NUCLEOTIDE SEQUENCE</scope>
    <source>
        <strain evidence="1">NRRL 20472</strain>
    </source>
</reference>
<sequence>MNIAEHPPNSPLFIQLPSFPSSSDRPVSIPGFLQGKPLASINYRWNPFDLTGVSSTEGLWPTPIHDVGFAYSWLVENLAPEGIKRRDIYIYGSHLGASLASSLALTETQPHEPFAVRGLVSYNGIYNWTMFFPDHPANRPNKWAKSTSAYYRPPEGTYMHYLQQRLPALFQSPADMFDVFVSPSLFFHNPGLKIPSSYHLSEDESAAIEAITNPNAEAVAPTKTPRKSRLVYPPRKSTLKIPETLLLYDTFPAPPLEETTGRRRRKSPWGNSLELQAQELAEMMQRSVEKVELKERGKWDEDMGVWEDEPTRRIKVREAGEGNRSLEMGEKGEEFVEEWLAEITPSRCISRD</sequence>
<evidence type="ECO:0000313" key="1">
    <source>
        <dbReference type="EMBL" id="KAF4949095.1"/>
    </source>
</evidence>
<dbReference type="InterPro" id="IPR029058">
    <property type="entry name" value="AB_hydrolase_fold"/>
</dbReference>
<organism evidence="1 2">
    <name type="scientific">Fusarium sarcochroum</name>
    <dbReference type="NCBI Taxonomy" id="1208366"/>
    <lineage>
        <taxon>Eukaryota</taxon>
        <taxon>Fungi</taxon>
        <taxon>Dikarya</taxon>
        <taxon>Ascomycota</taxon>
        <taxon>Pezizomycotina</taxon>
        <taxon>Sordariomycetes</taxon>
        <taxon>Hypocreomycetidae</taxon>
        <taxon>Hypocreales</taxon>
        <taxon>Nectriaceae</taxon>
        <taxon>Fusarium</taxon>
        <taxon>Fusarium lateritium species complex</taxon>
    </lineage>
</organism>
<dbReference type="Proteomes" id="UP000622797">
    <property type="component" value="Unassembled WGS sequence"/>
</dbReference>
<name>A0A8H4T0K0_9HYPO</name>
<protein>
    <recommendedName>
        <fullName evidence="3">Alpha/beta hydrolase fold-3 domain-containing protein</fullName>
    </recommendedName>
</protein>
<accession>A0A8H4T0K0</accession>
<dbReference type="EMBL" id="JABEXW010001022">
    <property type="protein sequence ID" value="KAF4949095.1"/>
    <property type="molecule type" value="Genomic_DNA"/>
</dbReference>